<protein>
    <submittedName>
        <fullName evidence="1">Response regulator</fullName>
    </submittedName>
</protein>
<keyword evidence="2" id="KW-1185">Reference proteome</keyword>
<name>A0A437Q9N0_9GAMM</name>
<sequence length="131" mass="14529">MRSCSVGDALCLHSETAFQKAKILVVKEQLTGVSIQLLDEDGYIKRQVVGKHRNEIEEGDFNDRQMAVIRALEKVLSHCKREGVRLVGYSDELVAYPASFSDLSQASVYAFDIDTDGVYTGADSELKLVDN</sequence>
<dbReference type="Proteomes" id="UP000282818">
    <property type="component" value="Unassembled WGS sequence"/>
</dbReference>
<reference evidence="1 2" key="1">
    <citation type="submission" date="2019-01" db="EMBL/GenBank/DDBJ databases">
        <authorList>
            <person name="Chen W.-M."/>
        </authorList>
    </citation>
    <scope>NUCLEOTIDE SEQUENCE [LARGE SCALE GENOMIC DNA]</scope>
    <source>
        <strain evidence="1 2">HPM-16</strain>
    </source>
</reference>
<evidence type="ECO:0000313" key="1">
    <source>
        <dbReference type="EMBL" id="RVU31186.1"/>
    </source>
</evidence>
<accession>A0A437Q9N0</accession>
<proteinExistence type="predicted"/>
<organism evidence="1 2">
    <name type="scientific">Neptunomonas marina</name>
    <dbReference type="NCBI Taxonomy" id="1815562"/>
    <lineage>
        <taxon>Bacteria</taxon>
        <taxon>Pseudomonadati</taxon>
        <taxon>Pseudomonadota</taxon>
        <taxon>Gammaproteobacteria</taxon>
        <taxon>Oceanospirillales</taxon>
        <taxon>Oceanospirillaceae</taxon>
        <taxon>Neptunomonas</taxon>
    </lineage>
</organism>
<evidence type="ECO:0000313" key="2">
    <source>
        <dbReference type="Proteomes" id="UP000282818"/>
    </source>
</evidence>
<comment type="caution">
    <text evidence="1">The sequence shown here is derived from an EMBL/GenBank/DDBJ whole genome shotgun (WGS) entry which is preliminary data.</text>
</comment>
<dbReference type="AlphaFoldDB" id="A0A437Q9N0"/>
<dbReference type="EMBL" id="SACQ01000003">
    <property type="protein sequence ID" value="RVU31186.1"/>
    <property type="molecule type" value="Genomic_DNA"/>
</dbReference>
<gene>
    <name evidence="1" type="ORF">EOE65_07630</name>
</gene>